<protein>
    <submittedName>
        <fullName evidence="4">Putative Tad-like Flp pilus-assembly</fullName>
    </submittedName>
</protein>
<proteinExistence type="predicted"/>
<feature type="transmembrane region" description="Helical" evidence="1">
    <location>
        <begin position="12"/>
        <end position="31"/>
    </location>
</feature>
<evidence type="ECO:0000256" key="1">
    <source>
        <dbReference type="SAM" id="Phobius"/>
    </source>
</evidence>
<dbReference type="Proteomes" id="UP000198816">
    <property type="component" value="Unassembled WGS sequence"/>
</dbReference>
<dbReference type="InterPro" id="IPR018705">
    <property type="entry name" value="DUF2134_membrane"/>
</dbReference>
<keyword evidence="1" id="KW-0472">Membrane</keyword>
<dbReference type="EMBL" id="FNNZ01000032">
    <property type="protein sequence ID" value="SDX51442.1"/>
    <property type="molecule type" value="Genomic_DNA"/>
</dbReference>
<evidence type="ECO:0000313" key="5">
    <source>
        <dbReference type="Proteomes" id="UP000198816"/>
    </source>
</evidence>
<keyword evidence="1" id="KW-0812">Transmembrane</keyword>
<dbReference type="Pfam" id="PF13400">
    <property type="entry name" value="Tad"/>
    <property type="match status" value="1"/>
</dbReference>
<feature type="domain" description="Putative Flp pilus-assembly TadG-like N-terminal" evidence="3">
    <location>
        <begin position="11"/>
        <end position="56"/>
    </location>
</feature>
<reference evidence="5" key="1">
    <citation type="submission" date="2016-10" db="EMBL/GenBank/DDBJ databases">
        <authorList>
            <person name="Varghese N."/>
            <person name="Submissions S."/>
        </authorList>
    </citation>
    <scope>NUCLEOTIDE SEQUENCE [LARGE SCALE GENOMIC DNA]</scope>
    <source>
        <strain evidence="5">DSM 217</strain>
    </source>
</reference>
<gene>
    <name evidence="4" type="ORF">SAMN05421783_13228</name>
</gene>
<accession>A0A1H3CB83</accession>
<keyword evidence="5" id="KW-1185">Reference proteome</keyword>
<dbReference type="OrthoDB" id="5800707at2"/>
<sequence>MCNPRIRQRGATFVFWLFGLIGLLGVGALALDGNNIFVGAAELQNAADAGALAGARELFDDEDGTLIRRGLVNTRAREAATANNARGNAVEVASVTVGHWSFETGGGGTFRAQPADPPADNFIDKSFSGDPSSCNNLNNFCSGDVNAVQVITERRGTPVQAFFGQILGFDGYNTQAVSVAYRGFSGSIEPEEVDQPIAICQESLLDSSGDFSQCSVGTFIPATTDTARWANLEQNETCGGAANASDLKSQVCAGGNRDRVLFGLELQTNDGQVNSAYSELYDCWEDRTEKTDPWNMVLPVIACAGNRPCAPVVGTVSVSVLWITSDPAKVADAPTEMGYVDPSLGSWSNTSTDGQIRWNDFVTSFGIVGLPFNKGSTTDFEYPHKTIFFAPDCQPAEPGGLTGVRNFGIRSLIPVLVN</sequence>
<evidence type="ECO:0000259" key="3">
    <source>
        <dbReference type="Pfam" id="PF13400"/>
    </source>
</evidence>
<name>A0A1H3CB83_THIRO</name>
<evidence type="ECO:0000259" key="2">
    <source>
        <dbReference type="Pfam" id="PF09977"/>
    </source>
</evidence>
<dbReference type="AlphaFoldDB" id="A0A1H3CB83"/>
<dbReference type="RefSeq" id="WP_093037489.1">
    <property type="nucleotide sequence ID" value="NZ_FNNZ01000032.1"/>
</dbReference>
<feature type="domain" description="DUF2134" evidence="2">
    <location>
        <begin position="73"/>
        <end position="180"/>
    </location>
</feature>
<evidence type="ECO:0000313" key="4">
    <source>
        <dbReference type="EMBL" id="SDX51442.1"/>
    </source>
</evidence>
<dbReference type="Pfam" id="PF09977">
    <property type="entry name" value="Tad_C"/>
    <property type="match status" value="1"/>
</dbReference>
<dbReference type="InterPro" id="IPR028087">
    <property type="entry name" value="Tad_N"/>
</dbReference>
<keyword evidence="1" id="KW-1133">Transmembrane helix</keyword>
<dbReference type="STRING" id="1058.SAMN05421783_13228"/>
<organism evidence="4 5">
    <name type="scientific">Thiocapsa roseopersicina</name>
    <dbReference type="NCBI Taxonomy" id="1058"/>
    <lineage>
        <taxon>Bacteria</taxon>
        <taxon>Pseudomonadati</taxon>
        <taxon>Pseudomonadota</taxon>
        <taxon>Gammaproteobacteria</taxon>
        <taxon>Chromatiales</taxon>
        <taxon>Chromatiaceae</taxon>
        <taxon>Thiocapsa</taxon>
    </lineage>
</organism>